<comment type="caution">
    <text evidence="1">The sequence shown here is derived from an EMBL/GenBank/DDBJ whole genome shotgun (WGS) entry which is preliminary data.</text>
</comment>
<dbReference type="AlphaFoldDB" id="A0A1D1USI2"/>
<evidence type="ECO:0000313" key="1">
    <source>
        <dbReference type="EMBL" id="GAU90682.1"/>
    </source>
</evidence>
<dbReference type="EMBL" id="BDGG01000001">
    <property type="protein sequence ID" value="GAU90682.1"/>
    <property type="molecule type" value="Genomic_DNA"/>
</dbReference>
<accession>A0A1D1USI2</accession>
<protein>
    <submittedName>
        <fullName evidence="1">Uncharacterized protein</fullName>
    </submittedName>
</protein>
<keyword evidence="2" id="KW-1185">Reference proteome</keyword>
<dbReference type="Proteomes" id="UP000186922">
    <property type="component" value="Unassembled WGS sequence"/>
</dbReference>
<name>A0A1D1USI2_RAMVA</name>
<evidence type="ECO:0000313" key="2">
    <source>
        <dbReference type="Proteomes" id="UP000186922"/>
    </source>
</evidence>
<organism evidence="1 2">
    <name type="scientific">Ramazzottius varieornatus</name>
    <name type="common">Water bear</name>
    <name type="synonym">Tardigrade</name>
    <dbReference type="NCBI Taxonomy" id="947166"/>
    <lineage>
        <taxon>Eukaryota</taxon>
        <taxon>Metazoa</taxon>
        <taxon>Ecdysozoa</taxon>
        <taxon>Tardigrada</taxon>
        <taxon>Eutardigrada</taxon>
        <taxon>Parachela</taxon>
        <taxon>Hypsibioidea</taxon>
        <taxon>Ramazzottiidae</taxon>
        <taxon>Ramazzottius</taxon>
    </lineage>
</organism>
<reference evidence="1 2" key="1">
    <citation type="journal article" date="2016" name="Nat. Commun.">
        <title>Extremotolerant tardigrade genome and improved radiotolerance of human cultured cells by tardigrade-unique protein.</title>
        <authorList>
            <person name="Hashimoto T."/>
            <person name="Horikawa D.D."/>
            <person name="Saito Y."/>
            <person name="Kuwahara H."/>
            <person name="Kozuka-Hata H."/>
            <person name="Shin-I T."/>
            <person name="Minakuchi Y."/>
            <person name="Ohishi K."/>
            <person name="Motoyama A."/>
            <person name="Aizu T."/>
            <person name="Enomoto A."/>
            <person name="Kondo K."/>
            <person name="Tanaka S."/>
            <person name="Hara Y."/>
            <person name="Koshikawa S."/>
            <person name="Sagara H."/>
            <person name="Miura T."/>
            <person name="Yokobori S."/>
            <person name="Miyagawa K."/>
            <person name="Suzuki Y."/>
            <person name="Kubo T."/>
            <person name="Oyama M."/>
            <person name="Kohara Y."/>
            <person name="Fujiyama A."/>
            <person name="Arakawa K."/>
            <person name="Katayama T."/>
            <person name="Toyoda A."/>
            <person name="Kunieda T."/>
        </authorList>
    </citation>
    <scope>NUCLEOTIDE SEQUENCE [LARGE SCALE GENOMIC DNA]</scope>
    <source>
        <strain evidence="1 2">YOKOZUNA-1</strain>
    </source>
</reference>
<proteinExistence type="predicted"/>
<sequence>MHMMYQLLEFTVPTNVEGQFKVLTAHRHSEKFVASDVRGIRCHFTRNFEKRWFAHPAEQSEAPGV</sequence>
<gene>
    <name evidence="1" type="primary">RvY_03064-1</name>
    <name evidence="1" type="synonym">RvY_03064.1</name>
    <name evidence="1" type="ORF">RvY_03064</name>
</gene>